<evidence type="ECO:0000313" key="4">
    <source>
        <dbReference type="EMBL" id="CAK9276990.1"/>
    </source>
</evidence>
<accession>A0ABP0XEN6</accession>
<organism evidence="4 5">
    <name type="scientific">Sphagnum jensenii</name>
    <dbReference type="NCBI Taxonomy" id="128206"/>
    <lineage>
        <taxon>Eukaryota</taxon>
        <taxon>Viridiplantae</taxon>
        <taxon>Streptophyta</taxon>
        <taxon>Embryophyta</taxon>
        <taxon>Bryophyta</taxon>
        <taxon>Sphagnophytina</taxon>
        <taxon>Sphagnopsida</taxon>
        <taxon>Sphagnales</taxon>
        <taxon>Sphagnaceae</taxon>
        <taxon>Sphagnum</taxon>
    </lineage>
</organism>
<reference evidence="4" key="1">
    <citation type="submission" date="2024-02" db="EMBL/GenBank/DDBJ databases">
        <authorList>
            <consortium name="ELIXIR-Norway"/>
            <consortium name="Elixir Norway"/>
        </authorList>
    </citation>
    <scope>NUCLEOTIDE SEQUENCE</scope>
</reference>
<dbReference type="Pfam" id="PF08879">
    <property type="entry name" value="WRC"/>
    <property type="match status" value="1"/>
</dbReference>
<dbReference type="Proteomes" id="UP001497444">
    <property type="component" value="Chromosome 8"/>
</dbReference>
<evidence type="ECO:0000259" key="3">
    <source>
        <dbReference type="PROSITE" id="PS51667"/>
    </source>
</evidence>
<name>A0ABP0XEN6_9BRYO</name>
<evidence type="ECO:0000256" key="1">
    <source>
        <dbReference type="ARBA" id="ARBA00023242"/>
    </source>
</evidence>
<dbReference type="PROSITE" id="PS51667">
    <property type="entry name" value="WRC"/>
    <property type="match status" value="1"/>
</dbReference>
<evidence type="ECO:0000256" key="2">
    <source>
        <dbReference type="SAM" id="MobiDB-lite"/>
    </source>
</evidence>
<proteinExistence type="predicted"/>
<feature type="region of interest" description="Disordered" evidence="2">
    <location>
        <begin position="153"/>
        <end position="177"/>
    </location>
</feature>
<gene>
    <name evidence="4" type="ORF">CSSPJE1EN1_LOCUS22468</name>
</gene>
<feature type="region of interest" description="Disordered" evidence="2">
    <location>
        <begin position="39"/>
        <end position="64"/>
    </location>
</feature>
<dbReference type="InterPro" id="IPR014977">
    <property type="entry name" value="WRC_dom"/>
</dbReference>
<feature type="domain" description="WRC" evidence="3">
    <location>
        <begin position="99"/>
        <end position="144"/>
    </location>
</feature>
<protein>
    <recommendedName>
        <fullName evidence="3">WRC domain-containing protein</fullName>
    </recommendedName>
</protein>
<dbReference type="EMBL" id="OZ020103">
    <property type="protein sequence ID" value="CAK9276990.1"/>
    <property type="molecule type" value="Genomic_DNA"/>
</dbReference>
<keyword evidence="1" id="KW-0539">Nucleus</keyword>
<sequence>MPGKKLLQWHERMGQPRTGHKCMLTGELEVKKDEIIKKLEMGKSTPPAASTKISGRPVRSSDTDQKLVQSEEHAEQNSAQEQVVQGQLKHWLNDTVHIGMGRKQCRRTDGKNWQCPERAVSGTTYCGNHQYRMKQAVETKGVLRTPLLKDKGETNERHIEGYEEVEDQNTEHGNLID</sequence>
<keyword evidence="5" id="KW-1185">Reference proteome</keyword>
<evidence type="ECO:0000313" key="5">
    <source>
        <dbReference type="Proteomes" id="UP001497444"/>
    </source>
</evidence>